<evidence type="ECO:0008006" key="3">
    <source>
        <dbReference type="Google" id="ProtNLM"/>
    </source>
</evidence>
<dbReference type="OrthoDB" id="6629784at2"/>
<dbReference type="EMBL" id="AXCZ01000013">
    <property type="protein sequence ID" value="KGM14084.1"/>
    <property type="molecule type" value="Genomic_DNA"/>
</dbReference>
<dbReference type="InterPro" id="IPR002696">
    <property type="entry name" value="Membr_insert_effic_factor_YidD"/>
</dbReference>
<protein>
    <recommendedName>
        <fullName evidence="3">Membrane protein insertion efficiency factor YidD</fullName>
    </recommendedName>
</protein>
<dbReference type="AlphaFoldDB" id="A0A0A0C3X6"/>
<dbReference type="RefSeq" id="WP_035057464.1">
    <property type="nucleotide sequence ID" value="NZ_AXCZ01000013.1"/>
</dbReference>
<dbReference type="Proteomes" id="UP000054314">
    <property type="component" value="Unassembled WGS sequence"/>
</dbReference>
<sequence length="94" mass="9939">MSPAASVVDAMVRWYQVHVSPRKGWRCAHSVAHGGLSCSGAVRRAVRRRGVLGGALPTTAQFLACYHAAQLLMADGANVQGVCCCGGIPIPFRF</sequence>
<organism evidence="1 2">
    <name type="scientific">Cellulomonas bogoriensis 69B4 = DSM 16987</name>
    <dbReference type="NCBI Taxonomy" id="1386082"/>
    <lineage>
        <taxon>Bacteria</taxon>
        <taxon>Bacillati</taxon>
        <taxon>Actinomycetota</taxon>
        <taxon>Actinomycetes</taxon>
        <taxon>Micrococcales</taxon>
        <taxon>Cellulomonadaceae</taxon>
        <taxon>Cellulomonas</taxon>
    </lineage>
</organism>
<evidence type="ECO:0000313" key="2">
    <source>
        <dbReference type="Proteomes" id="UP000054314"/>
    </source>
</evidence>
<proteinExistence type="predicted"/>
<keyword evidence="2" id="KW-1185">Reference proteome</keyword>
<comment type="caution">
    <text evidence="1">The sequence shown here is derived from an EMBL/GenBank/DDBJ whole genome shotgun (WGS) entry which is preliminary data.</text>
</comment>
<reference evidence="1 2" key="1">
    <citation type="submission" date="2013-08" db="EMBL/GenBank/DDBJ databases">
        <title>Genome sequencing of Cellulomonas bogoriensis 69B4.</title>
        <authorList>
            <person name="Chen F."/>
            <person name="Li Y."/>
            <person name="Wang G."/>
        </authorList>
    </citation>
    <scope>NUCLEOTIDE SEQUENCE [LARGE SCALE GENOMIC DNA]</scope>
    <source>
        <strain evidence="1 2">69B4</strain>
    </source>
</reference>
<dbReference type="NCBIfam" id="TIGR00278">
    <property type="entry name" value="membrane protein insertion efficiency factor YidD"/>
    <property type="match status" value="1"/>
</dbReference>
<gene>
    <name evidence="1" type="ORF">N869_04680</name>
</gene>
<accession>A0A0A0C3X6</accession>
<name>A0A0A0C3X6_9CELL</name>
<evidence type="ECO:0000313" key="1">
    <source>
        <dbReference type="EMBL" id="KGM14084.1"/>
    </source>
</evidence>